<dbReference type="Proteomes" id="UP000029964">
    <property type="component" value="Unassembled WGS sequence"/>
</dbReference>
<gene>
    <name evidence="3" type="ORF">ACRE_073230</name>
</gene>
<dbReference type="Gene3D" id="3.90.550.50">
    <property type="match status" value="1"/>
</dbReference>
<dbReference type="Pfam" id="PF04646">
    <property type="entry name" value="DUF604"/>
    <property type="match status" value="1"/>
</dbReference>
<proteinExistence type="predicted"/>
<dbReference type="AlphaFoldDB" id="A0A086SXW1"/>
<reference evidence="4" key="1">
    <citation type="journal article" date="2014" name="Genome Announc.">
        <title>Genome sequence and annotation of Acremonium chrysogenum, producer of the beta-lactam antibiotic cephalosporin C.</title>
        <authorList>
            <person name="Terfehr D."/>
            <person name="Dahlmann T.A."/>
            <person name="Specht T."/>
            <person name="Zadra I."/>
            <person name="Kuernsteiner H."/>
            <person name="Kueck U."/>
        </authorList>
    </citation>
    <scope>NUCLEOTIDE SEQUENCE [LARGE SCALE GENOMIC DNA]</scope>
    <source>
        <strain evidence="4">ATCC 11550 / CBS 779.69 / DSM 880 / IAM 14645 / JCM 23072 / IMI 49137</strain>
    </source>
</reference>
<feature type="chain" id="PRO_5001815185" description="Glycosyltransferase family 31 protein" evidence="2">
    <location>
        <begin position="37"/>
        <end position="508"/>
    </location>
</feature>
<sequence length="508" mass="56837">MRLISLGSSGPTRRILFVTCFLFFLIVLLVRRETETQGDSFFGSDRYRLSLKHIVTDDDLVDDNDRDSSNESTPEKPPGCPLDVEYLKSERYGLSGNIIFHKQCVRAHRNDSLDRSAVTDVEHGSIFGRLQALDLNADCHEYEAMPCDPIDLEVPGPLEERPHPELLFGVATSFDRLVDSLPQLSHWLSHSGSPLVAVVVDVAQREGDIPGLVALYDDHGVNLIIARPMDTPPGVPQLGVNEHHFTVLRDMVRHSTPQTKWIGIIDDDTFFPSLHPVAEMLEDQDHTASLYLGGLSDSMWAIQQHGMLAYGGAGVFLSMPLARELDPYIERCLAENMSPQGDALLRNCIYARTETRLTVVGGLHQLDIRGDPSGFYESGRWPLSLHHWKTWHSAPVDQMAVAAGFCGDCFLQRWRIGGDTVLSNGYSVAVYSGGIAREDLDRTEATFENAHLYDWAYGPLRSRVEDGMKKSYLLVGSQRIGRGLRQVYVHRGGGMQPDEVLELRWDWA</sequence>
<evidence type="ECO:0000256" key="1">
    <source>
        <dbReference type="SAM" id="MobiDB-lite"/>
    </source>
</evidence>
<dbReference type="STRING" id="857340.A0A086SXW1"/>
<keyword evidence="2" id="KW-0732">Signal</keyword>
<evidence type="ECO:0008006" key="5">
    <source>
        <dbReference type="Google" id="ProtNLM"/>
    </source>
</evidence>
<name>A0A086SXW1_HAPC1</name>
<organism evidence="3 4">
    <name type="scientific">Hapsidospora chrysogenum (strain ATCC 11550 / CBS 779.69 / DSM 880 / IAM 14645 / JCM 23072 / IMI 49137)</name>
    <name type="common">Acremonium chrysogenum</name>
    <dbReference type="NCBI Taxonomy" id="857340"/>
    <lineage>
        <taxon>Eukaryota</taxon>
        <taxon>Fungi</taxon>
        <taxon>Dikarya</taxon>
        <taxon>Ascomycota</taxon>
        <taxon>Pezizomycotina</taxon>
        <taxon>Sordariomycetes</taxon>
        <taxon>Hypocreomycetidae</taxon>
        <taxon>Hypocreales</taxon>
        <taxon>Bionectriaceae</taxon>
        <taxon>Hapsidospora</taxon>
    </lineage>
</organism>
<accession>A0A086SXW1</accession>
<keyword evidence="4" id="KW-1185">Reference proteome</keyword>
<dbReference type="PANTHER" id="PTHR10811">
    <property type="entry name" value="FRINGE-RELATED"/>
    <property type="match status" value="1"/>
</dbReference>
<evidence type="ECO:0000313" key="3">
    <source>
        <dbReference type="EMBL" id="KFH41943.1"/>
    </source>
</evidence>
<feature type="signal peptide" evidence="2">
    <location>
        <begin position="1"/>
        <end position="36"/>
    </location>
</feature>
<comment type="caution">
    <text evidence="3">The sequence shown here is derived from an EMBL/GenBank/DDBJ whole genome shotgun (WGS) entry which is preliminary data.</text>
</comment>
<dbReference type="InterPro" id="IPR006740">
    <property type="entry name" value="DUF604"/>
</dbReference>
<dbReference type="HOGENOM" id="CLU_024640_0_1_1"/>
<dbReference type="OrthoDB" id="414175at2759"/>
<evidence type="ECO:0000313" key="4">
    <source>
        <dbReference type="Proteomes" id="UP000029964"/>
    </source>
</evidence>
<dbReference type="EMBL" id="JPKY01000109">
    <property type="protein sequence ID" value="KFH41943.1"/>
    <property type="molecule type" value="Genomic_DNA"/>
</dbReference>
<evidence type="ECO:0000256" key="2">
    <source>
        <dbReference type="SAM" id="SignalP"/>
    </source>
</evidence>
<feature type="region of interest" description="Disordered" evidence="1">
    <location>
        <begin position="60"/>
        <end position="80"/>
    </location>
</feature>
<protein>
    <recommendedName>
        <fullName evidence="5">Glycosyltransferase family 31 protein</fullName>
    </recommendedName>
</protein>